<name>A0A9D2H8L3_9FIRM</name>
<evidence type="ECO:0000256" key="3">
    <source>
        <dbReference type="ARBA" id="ARBA00022763"/>
    </source>
</evidence>
<accession>A0A9D2H8L3</accession>
<keyword evidence="4 8" id="KW-0378">Hydrolase</keyword>
<evidence type="ECO:0000256" key="7">
    <source>
        <dbReference type="ARBA" id="ARBA00023239"/>
    </source>
</evidence>
<protein>
    <recommendedName>
        <fullName evidence="8">Abasic site processing protein</fullName>
        <ecNumber evidence="8">3.4.-.-</ecNumber>
    </recommendedName>
</protein>
<evidence type="ECO:0000256" key="4">
    <source>
        <dbReference type="ARBA" id="ARBA00022801"/>
    </source>
</evidence>
<reference evidence="9" key="2">
    <citation type="submission" date="2021-04" db="EMBL/GenBank/DDBJ databases">
        <authorList>
            <person name="Gilroy R."/>
        </authorList>
    </citation>
    <scope>NUCLEOTIDE SEQUENCE</scope>
    <source>
        <strain evidence="9">ChiSjej2B20-11307</strain>
    </source>
</reference>
<comment type="caution">
    <text evidence="9">The sequence shown here is derived from an EMBL/GenBank/DDBJ whole genome shotgun (WGS) entry which is preliminary data.</text>
</comment>
<dbReference type="AlphaFoldDB" id="A0A9D2H8L3"/>
<dbReference type="InterPro" id="IPR003738">
    <property type="entry name" value="SRAP"/>
</dbReference>
<dbReference type="GO" id="GO:0003697">
    <property type="term" value="F:single-stranded DNA binding"/>
    <property type="evidence" value="ECO:0007669"/>
    <property type="project" value="InterPro"/>
</dbReference>
<keyword evidence="6" id="KW-0238">DNA-binding</keyword>
<evidence type="ECO:0000256" key="5">
    <source>
        <dbReference type="ARBA" id="ARBA00023124"/>
    </source>
</evidence>
<evidence type="ECO:0000256" key="2">
    <source>
        <dbReference type="ARBA" id="ARBA00022670"/>
    </source>
</evidence>
<evidence type="ECO:0000256" key="8">
    <source>
        <dbReference type="RuleBase" id="RU364100"/>
    </source>
</evidence>
<dbReference type="Gene3D" id="3.90.1680.10">
    <property type="entry name" value="SOS response associated peptidase-like"/>
    <property type="match status" value="1"/>
</dbReference>
<dbReference type="InterPro" id="IPR036590">
    <property type="entry name" value="SRAP-like"/>
</dbReference>
<dbReference type="PANTHER" id="PTHR13604:SF0">
    <property type="entry name" value="ABASIC SITE PROCESSING PROTEIN HMCES"/>
    <property type="match status" value="1"/>
</dbReference>
<keyword evidence="5" id="KW-0190">Covalent protein-DNA linkage</keyword>
<organism evidence="9 10">
    <name type="scientific">Candidatus Mediterraneibacter pullicola</name>
    <dbReference type="NCBI Taxonomy" id="2838682"/>
    <lineage>
        <taxon>Bacteria</taxon>
        <taxon>Bacillati</taxon>
        <taxon>Bacillota</taxon>
        <taxon>Clostridia</taxon>
        <taxon>Lachnospirales</taxon>
        <taxon>Lachnospiraceae</taxon>
        <taxon>Mediterraneibacter</taxon>
    </lineage>
</organism>
<dbReference type="EC" id="3.4.-.-" evidence="8"/>
<sequence length="202" mass="23946">MCTRYWMEKSPEIEEIVEEMGRSPLVHKWRQTSRVKDYGEMYPTDVVPVIAPNKSTDRAVFPMKWGYMGKSLLLNARTETAAQKPTFKEDWQKRRCIVPASWYFEWEHRLGNDGKKHIGNKYMIQPKEATVTWICGLYRIEDGMPHFVILTREPGEEIRFIHDRMPLIMPEKLINEWIRPDVKPEELLPYALADMIYEKAVN</sequence>
<dbReference type="GO" id="GO:0006508">
    <property type="term" value="P:proteolysis"/>
    <property type="evidence" value="ECO:0007669"/>
    <property type="project" value="UniProtKB-KW"/>
</dbReference>
<gene>
    <name evidence="9" type="ORF">H9798_06215</name>
</gene>
<dbReference type="GO" id="GO:0106300">
    <property type="term" value="P:protein-DNA covalent cross-linking repair"/>
    <property type="evidence" value="ECO:0007669"/>
    <property type="project" value="InterPro"/>
</dbReference>
<evidence type="ECO:0000256" key="1">
    <source>
        <dbReference type="ARBA" id="ARBA00008136"/>
    </source>
</evidence>
<dbReference type="EMBL" id="DXAK01000032">
    <property type="protein sequence ID" value="HJA06727.1"/>
    <property type="molecule type" value="Genomic_DNA"/>
</dbReference>
<comment type="similarity">
    <text evidence="1 8">Belongs to the SOS response-associated peptidase family.</text>
</comment>
<dbReference type="GO" id="GO:0016829">
    <property type="term" value="F:lyase activity"/>
    <property type="evidence" value="ECO:0007669"/>
    <property type="project" value="UniProtKB-KW"/>
</dbReference>
<keyword evidence="3" id="KW-0227">DNA damage</keyword>
<dbReference type="GO" id="GO:0008233">
    <property type="term" value="F:peptidase activity"/>
    <property type="evidence" value="ECO:0007669"/>
    <property type="project" value="UniProtKB-KW"/>
</dbReference>
<evidence type="ECO:0000256" key="6">
    <source>
        <dbReference type="ARBA" id="ARBA00023125"/>
    </source>
</evidence>
<keyword evidence="7" id="KW-0456">Lyase</keyword>
<reference evidence="9" key="1">
    <citation type="journal article" date="2021" name="PeerJ">
        <title>Extensive microbial diversity within the chicken gut microbiome revealed by metagenomics and culture.</title>
        <authorList>
            <person name="Gilroy R."/>
            <person name="Ravi A."/>
            <person name="Getino M."/>
            <person name="Pursley I."/>
            <person name="Horton D.L."/>
            <person name="Alikhan N.F."/>
            <person name="Baker D."/>
            <person name="Gharbi K."/>
            <person name="Hall N."/>
            <person name="Watson M."/>
            <person name="Adriaenssens E.M."/>
            <person name="Foster-Nyarko E."/>
            <person name="Jarju S."/>
            <person name="Secka A."/>
            <person name="Antonio M."/>
            <person name="Oren A."/>
            <person name="Chaudhuri R.R."/>
            <person name="La Ragione R."/>
            <person name="Hildebrand F."/>
            <person name="Pallen M.J."/>
        </authorList>
    </citation>
    <scope>NUCLEOTIDE SEQUENCE</scope>
    <source>
        <strain evidence="9">ChiSjej2B20-11307</strain>
    </source>
</reference>
<proteinExistence type="inferred from homology"/>
<dbReference type="Proteomes" id="UP000824223">
    <property type="component" value="Unassembled WGS sequence"/>
</dbReference>
<evidence type="ECO:0000313" key="9">
    <source>
        <dbReference type="EMBL" id="HJA06727.1"/>
    </source>
</evidence>
<evidence type="ECO:0000313" key="10">
    <source>
        <dbReference type="Proteomes" id="UP000824223"/>
    </source>
</evidence>
<dbReference type="SUPFAM" id="SSF143081">
    <property type="entry name" value="BB1717-like"/>
    <property type="match status" value="1"/>
</dbReference>
<keyword evidence="2 8" id="KW-0645">Protease</keyword>
<dbReference type="PANTHER" id="PTHR13604">
    <property type="entry name" value="DC12-RELATED"/>
    <property type="match status" value="1"/>
</dbReference>
<dbReference type="Pfam" id="PF02586">
    <property type="entry name" value="SRAP"/>
    <property type="match status" value="1"/>
</dbReference>